<feature type="compositionally biased region" description="Basic and acidic residues" evidence="1">
    <location>
        <begin position="54"/>
        <end position="69"/>
    </location>
</feature>
<evidence type="ECO:0000313" key="2">
    <source>
        <dbReference type="EMBL" id="MPC16365.1"/>
    </source>
</evidence>
<evidence type="ECO:0000256" key="1">
    <source>
        <dbReference type="SAM" id="MobiDB-lite"/>
    </source>
</evidence>
<feature type="compositionally biased region" description="Basic residues" evidence="1">
    <location>
        <begin position="93"/>
        <end position="104"/>
    </location>
</feature>
<gene>
    <name evidence="2" type="primary">ZSWIM5_0</name>
    <name evidence="2" type="ORF">E2C01_009189</name>
</gene>
<sequence length="269" mass="31581">MEKQRWQKTLEQWAQTDVCPLEDPDHRHQDNNDRNHSAAYYMSTDEESSDEDNELRRRDPNRDGHNRDPFHRHHHNPHHNNQRDVRDRDRDRRSSHRRHKRRRISAPPRTIFHRAIDACTMSWDDHHLRTILAGETPVLRTSQHSSSYYNEHGQPLWHEPVPVACSRVDALRSHGYTREALRLAVAVVRTLKQAQREAYLWWGSKRDEMLPRCSASRACRSLGPGALESWVGHPLDPITCLFDTLAEASLLPEDLPRFQYHSGESRGLT</sequence>
<feature type="compositionally biased region" description="Basic and acidic residues" evidence="1">
    <location>
        <begin position="23"/>
        <end position="36"/>
    </location>
</feature>
<comment type="caution">
    <text evidence="2">The sequence shown here is derived from an EMBL/GenBank/DDBJ whole genome shotgun (WGS) entry which is preliminary data.</text>
</comment>
<reference evidence="2 3" key="1">
    <citation type="submission" date="2019-05" db="EMBL/GenBank/DDBJ databases">
        <title>Another draft genome of Portunus trituberculatus and its Hox gene families provides insights of decapod evolution.</title>
        <authorList>
            <person name="Jeong J.-H."/>
            <person name="Song I."/>
            <person name="Kim S."/>
            <person name="Choi T."/>
            <person name="Kim D."/>
            <person name="Ryu S."/>
            <person name="Kim W."/>
        </authorList>
    </citation>
    <scope>NUCLEOTIDE SEQUENCE [LARGE SCALE GENOMIC DNA]</scope>
    <source>
        <tissue evidence="2">Muscle</tissue>
    </source>
</reference>
<organism evidence="2 3">
    <name type="scientific">Portunus trituberculatus</name>
    <name type="common">Swimming crab</name>
    <name type="synonym">Neptunus trituberculatus</name>
    <dbReference type="NCBI Taxonomy" id="210409"/>
    <lineage>
        <taxon>Eukaryota</taxon>
        <taxon>Metazoa</taxon>
        <taxon>Ecdysozoa</taxon>
        <taxon>Arthropoda</taxon>
        <taxon>Crustacea</taxon>
        <taxon>Multicrustacea</taxon>
        <taxon>Malacostraca</taxon>
        <taxon>Eumalacostraca</taxon>
        <taxon>Eucarida</taxon>
        <taxon>Decapoda</taxon>
        <taxon>Pleocyemata</taxon>
        <taxon>Brachyura</taxon>
        <taxon>Eubrachyura</taxon>
        <taxon>Portunoidea</taxon>
        <taxon>Portunidae</taxon>
        <taxon>Portuninae</taxon>
        <taxon>Portunus</taxon>
    </lineage>
</organism>
<dbReference type="GO" id="GO:0031462">
    <property type="term" value="C:Cul2-RING ubiquitin ligase complex"/>
    <property type="evidence" value="ECO:0007669"/>
    <property type="project" value="TreeGrafter"/>
</dbReference>
<dbReference type="PANTHER" id="PTHR22619:SF0">
    <property type="entry name" value="ZINC FINGER SWIM DOMAIN-CONTAINING PROTEIN 6-LIKE PROTEIN"/>
    <property type="match status" value="1"/>
</dbReference>
<proteinExistence type="predicted"/>
<feature type="region of interest" description="Disordered" evidence="1">
    <location>
        <begin position="1"/>
        <end position="109"/>
    </location>
</feature>
<name>A0A5B7D4R9_PORTR</name>
<dbReference type="Proteomes" id="UP000324222">
    <property type="component" value="Unassembled WGS sequence"/>
</dbReference>
<dbReference type="PANTHER" id="PTHR22619">
    <property type="entry name" value="ZINC FINGER SWIM DOMAIN CONTAINING PROTEIN 4, 5, 6"/>
    <property type="match status" value="1"/>
</dbReference>
<feature type="compositionally biased region" description="Basic and acidic residues" evidence="1">
    <location>
        <begin position="81"/>
        <end position="92"/>
    </location>
</feature>
<dbReference type="OrthoDB" id="10013584at2759"/>
<protein>
    <submittedName>
        <fullName evidence="2">Zinc finger SWIM domain-containing protein 5</fullName>
    </submittedName>
</protein>
<accession>A0A5B7D4R9</accession>
<feature type="compositionally biased region" description="Basic residues" evidence="1">
    <location>
        <begin position="70"/>
        <end position="80"/>
    </location>
</feature>
<dbReference type="EMBL" id="VSRR010000500">
    <property type="protein sequence ID" value="MPC16365.1"/>
    <property type="molecule type" value="Genomic_DNA"/>
</dbReference>
<evidence type="ECO:0000313" key="3">
    <source>
        <dbReference type="Proteomes" id="UP000324222"/>
    </source>
</evidence>
<keyword evidence="3" id="KW-1185">Reference proteome</keyword>
<feature type="compositionally biased region" description="Acidic residues" evidence="1">
    <location>
        <begin position="44"/>
        <end position="53"/>
    </location>
</feature>
<dbReference type="AlphaFoldDB" id="A0A5B7D4R9"/>